<dbReference type="GeneID" id="63849418"/>
<accession>A0A9P4GBE2</accession>
<protein>
    <submittedName>
        <fullName evidence="1">Uncharacterized protein</fullName>
    </submittedName>
</protein>
<evidence type="ECO:0000313" key="2">
    <source>
        <dbReference type="Proteomes" id="UP000800039"/>
    </source>
</evidence>
<name>A0A9P4GBE2_9PLEO</name>
<evidence type="ECO:0000313" key="1">
    <source>
        <dbReference type="EMBL" id="KAF1842475.1"/>
    </source>
</evidence>
<proteinExistence type="predicted"/>
<comment type="caution">
    <text evidence="1">The sequence shown here is derived from an EMBL/GenBank/DDBJ whole genome shotgun (WGS) entry which is preliminary data.</text>
</comment>
<dbReference type="Proteomes" id="UP000800039">
    <property type="component" value="Unassembled WGS sequence"/>
</dbReference>
<dbReference type="EMBL" id="ML976618">
    <property type="protein sequence ID" value="KAF1842475.1"/>
    <property type="molecule type" value="Genomic_DNA"/>
</dbReference>
<gene>
    <name evidence="1" type="ORF">K460DRAFT_359078</name>
</gene>
<dbReference type="AlphaFoldDB" id="A0A9P4GBE2"/>
<keyword evidence="2" id="KW-1185">Reference proteome</keyword>
<sequence length="150" mass="16878">MATRRRARFKAVSWLLQVASFDSGADRSRWIQVGPPYRECNLTSCLTLGRNRDAASLRAKTDYDRLNRPRIFCCRGTAHGGSDCGDQEEERWERVITKTDERQSKAIKDAPASSVYGGCPAAMCAGASQPNPEQKSAYLQMFKRAGNWRR</sequence>
<reference evidence="1" key="1">
    <citation type="submission" date="2020-01" db="EMBL/GenBank/DDBJ databases">
        <authorList>
            <consortium name="DOE Joint Genome Institute"/>
            <person name="Haridas S."/>
            <person name="Albert R."/>
            <person name="Binder M."/>
            <person name="Bloem J."/>
            <person name="Labutti K."/>
            <person name="Salamov A."/>
            <person name="Andreopoulos B."/>
            <person name="Baker S.E."/>
            <person name="Barry K."/>
            <person name="Bills G."/>
            <person name="Bluhm B.H."/>
            <person name="Cannon C."/>
            <person name="Castanera R."/>
            <person name="Culley D.E."/>
            <person name="Daum C."/>
            <person name="Ezra D."/>
            <person name="Gonzalez J.B."/>
            <person name="Henrissat B."/>
            <person name="Kuo A."/>
            <person name="Liang C."/>
            <person name="Lipzen A."/>
            <person name="Lutzoni F."/>
            <person name="Magnuson J."/>
            <person name="Mondo S."/>
            <person name="Nolan M."/>
            <person name="Ohm R."/>
            <person name="Pangilinan J."/>
            <person name="Park H.-J."/>
            <person name="Ramirez L."/>
            <person name="Alfaro M."/>
            <person name="Sun H."/>
            <person name="Tritt A."/>
            <person name="Yoshinaga Y."/>
            <person name="Zwiers L.-H."/>
            <person name="Turgeon B.G."/>
            <person name="Goodwin S.B."/>
            <person name="Spatafora J.W."/>
            <person name="Crous P.W."/>
            <person name="Grigoriev I.V."/>
        </authorList>
    </citation>
    <scope>NUCLEOTIDE SEQUENCE</scope>
    <source>
        <strain evidence="1">CBS 394.84</strain>
    </source>
</reference>
<organism evidence="1 2">
    <name type="scientific">Cucurbitaria berberidis CBS 394.84</name>
    <dbReference type="NCBI Taxonomy" id="1168544"/>
    <lineage>
        <taxon>Eukaryota</taxon>
        <taxon>Fungi</taxon>
        <taxon>Dikarya</taxon>
        <taxon>Ascomycota</taxon>
        <taxon>Pezizomycotina</taxon>
        <taxon>Dothideomycetes</taxon>
        <taxon>Pleosporomycetidae</taxon>
        <taxon>Pleosporales</taxon>
        <taxon>Pleosporineae</taxon>
        <taxon>Cucurbitariaceae</taxon>
        <taxon>Cucurbitaria</taxon>
    </lineage>
</organism>
<dbReference type="RefSeq" id="XP_040785038.1">
    <property type="nucleotide sequence ID" value="XM_040932167.1"/>
</dbReference>